<dbReference type="PANTHER" id="PTHR43245">
    <property type="entry name" value="BIFUNCTIONAL POLYMYXIN RESISTANCE PROTEIN ARNA"/>
    <property type="match status" value="1"/>
</dbReference>
<dbReference type="RefSeq" id="WP_378262146.1">
    <property type="nucleotide sequence ID" value="NZ_JBHSIT010000012.1"/>
</dbReference>
<dbReference type="EMBL" id="JBHSIT010000012">
    <property type="protein sequence ID" value="MFC4912333.1"/>
    <property type="molecule type" value="Genomic_DNA"/>
</dbReference>
<dbReference type="InterPro" id="IPR050177">
    <property type="entry name" value="Lipid_A_modif_metabolic_enz"/>
</dbReference>
<feature type="domain" description="NAD-dependent epimerase/dehydratase" evidence="2">
    <location>
        <begin position="116"/>
        <end position="353"/>
    </location>
</feature>
<evidence type="ECO:0000256" key="1">
    <source>
        <dbReference type="SAM" id="MobiDB-lite"/>
    </source>
</evidence>
<evidence type="ECO:0000313" key="4">
    <source>
        <dbReference type="Proteomes" id="UP001595872"/>
    </source>
</evidence>
<organism evidence="3 4">
    <name type="scientific">Actinomadura gamaensis</name>
    <dbReference type="NCBI Taxonomy" id="1763541"/>
    <lineage>
        <taxon>Bacteria</taxon>
        <taxon>Bacillati</taxon>
        <taxon>Actinomycetota</taxon>
        <taxon>Actinomycetes</taxon>
        <taxon>Streptosporangiales</taxon>
        <taxon>Thermomonosporaceae</taxon>
        <taxon>Actinomadura</taxon>
    </lineage>
</organism>
<protein>
    <submittedName>
        <fullName evidence="3">NAD-dependent epimerase/dehydratase family protein</fullName>
    </submittedName>
</protein>
<feature type="domain" description="NAD-dependent epimerase/dehydratase" evidence="2">
    <location>
        <begin position="3"/>
        <end position="43"/>
    </location>
</feature>
<proteinExistence type="predicted"/>
<feature type="region of interest" description="Disordered" evidence="1">
    <location>
        <begin position="33"/>
        <end position="75"/>
    </location>
</feature>
<dbReference type="Pfam" id="PF01370">
    <property type="entry name" value="Epimerase"/>
    <property type="match status" value="2"/>
</dbReference>
<dbReference type="Gene3D" id="3.40.50.720">
    <property type="entry name" value="NAD(P)-binding Rossmann-like Domain"/>
    <property type="match status" value="2"/>
</dbReference>
<evidence type="ECO:0000259" key="2">
    <source>
        <dbReference type="Pfam" id="PF01370"/>
    </source>
</evidence>
<gene>
    <name evidence="3" type="ORF">ACFPCY_33885</name>
</gene>
<name>A0ABV9U717_9ACTN</name>
<dbReference type="Proteomes" id="UP001595872">
    <property type="component" value="Unassembled WGS sequence"/>
</dbReference>
<keyword evidence="4" id="KW-1185">Reference proteome</keyword>
<reference evidence="4" key="1">
    <citation type="journal article" date="2019" name="Int. J. Syst. Evol. Microbiol.">
        <title>The Global Catalogue of Microorganisms (GCM) 10K type strain sequencing project: providing services to taxonomists for standard genome sequencing and annotation.</title>
        <authorList>
            <consortium name="The Broad Institute Genomics Platform"/>
            <consortium name="The Broad Institute Genome Sequencing Center for Infectious Disease"/>
            <person name="Wu L."/>
            <person name="Ma J."/>
        </authorList>
    </citation>
    <scope>NUCLEOTIDE SEQUENCE [LARGE SCALE GENOMIC DNA]</scope>
    <source>
        <strain evidence="4">KLKA75</strain>
    </source>
</reference>
<feature type="compositionally biased region" description="Basic and acidic residues" evidence="1">
    <location>
        <begin position="47"/>
        <end position="59"/>
    </location>
</feature>
<accession>A0ABV9U717</accession>
<dbReference type="SUPFAM" id="SSF51735">
    <property type="entry name" value="NAD(P)-binding Rossmann-fold domains"/>
    <property type="match status" value="1"/>
</dbReference>
<evidence type="ECO:0000313" key="3">
    <source>
        <dbReference type="EMBL" id="MFC4912333.1"/>
    </source>
</evidence>
<dbReference type="PANTHER" id="PTHR43245:SF13">
    <property type="entry name" value="UDP-D-APIOSE_UDP-D-XYLOSE SYNTHASE 2"/>
    <property type="match status" value="1"/>
</dbReference>
<dbReference type="InterPro" id="IPR001509">
    <property type="entry name" value="Epimerase_deHydtase"/>
</dbReference>
<dbReference type="InterPro" id="IPR036291">
    <property type="entry name" value="NAD(P)-bd_dom_sf"/>
</dbReference>
<comment type="caution">
    <text evidence="3">The sequence shown here is derived from an EMBL/GenBank/DDBJ whole genome shotgun (WGS) entry which is preliminary data.</text>
</comment>
<sequence length="421" mass="44306">MRVLLTGSAGFIGSHIADALDASGHEVRFLDTTPTRRYAGANADADQPTRTRPAPDPRLPHATPPRRPGNGQPFEDVRDASVVRTSRVTAAVSNAQDAAAAVRDPRDTATAENAQDMATAGNARDAASVGDVRDAATVARALEGVDAVCHQAAMVGLGVDVYDLPAYASVNVQGTAVLLAEMARAGVRKLVLASSMVVYGEGSYECARHGSVRPGPRAEEALAAGAFEPTCPLCAEPLSPGTVDEQVPLDPRNVYADTKLAQENLAASWARMTGGSVTALRYHNVYGPRMPRDTPYAGVAALFRSALLRGEAPKVFEDGRQRRDFVHVCDVARANVLALERPPGAPFAAYNIASGRPRTIADLAEALSRACDGPRPEITGDYRLGDVRHIVASPDRAAADLGFTAETTFEDGMAEFAAVPA</sequence>